<evidence type="ECO:0000256" key="1">
    <source>
        <dbReference type="SAM" id="Coils"/>
    </source>
</evidence>
<gene>
    <name evidence="4" type="ORF">GRF63_01940</name>
</gene>
<sequence>MDNKARLEAWKKSKSIGRGKEPTDKGGTPGSRKSAPETDVSDLLDSPADDIGSDLTDDQRKAEKIARNRAARKEELRQQDEERRREIESLLPTDGDVTARLDELNRRERRRHTKRLRSLALFGLLPVLLALAYFAFIKENYFQTEASFAIQTVNSSPQSPAASILGIGGGGGGMTDGYRVREYLQSAEVMQIMEKEHGYLSHFHGEPTGNPRLDLDFYRNRIGIQADQQEGILTLTVEAVSAEDAVRYADILLELARAKVRDISRSIDEDQLADLVSVQEDAQDQLNLAQARVQEVQIRQAELDPRVSAEGIYTIINNLEVQLAEADAQRQALLSNGLTESPFLPRLNARVQALENQIAEQQKRLGGSGGDTSLGRSVAAFETAVAERDAAAETLASARSTVQQARLRGLEQRKYLVVIAQPMQPVAREESRLLDILLILAAALVAILIVGLVMLRRPERDSL</sequence>
<feature type="compositionally biased region" description="Basic and acidic residues" evidence="2">
    <location>
        <begin position="57"/>
        <end position="88"/>
    </location>
</feature>
<comment type="caution">
    <text evidence="4">The sequence shown here is derived from an EMBL/GenBank/DDBJ whole genome shotgun (WGS) entry which is preliminary data.</text>
</comment>
<dbReference type="EMBL" id="WUBR01000001">
    <property type="protein sequence ID" value="MWV26655.1"/>
    <property type="molecule type" value="Genomic_DNA"/>
</dbReference>
<keyword evidence="3" id="KW-0472">Membrane</keyword>
<reference evidence="4 5" key="2">
    <citation type="submission" date="2020-02" db="EMBL/GenBank/DDBJ databases">
        <title>Erythrobacter dongmakensis sp. nov., isolated from a tidal mudflat.</title>
        <authorList>
            <person name="Kim I.S."/>
        </authorList>
    </citation>
    <scope>NUCLEOTIDE SEQUENCE [LARGE SCALE GENOMIC DNA]</scope>
    <source>
        <strain evidence="4 5">GH3-10</strain>
    </source>
</reference>
<name>A0A844XAV1_9SPHN</name>
<evidence type="ECO:0008006" key="6">
    <source>
        <dbReference type="Google" id="ProtNLM"/>
    </source>
</evidence>
<dbReference type="PANTHER" id="PTHR32309:SF13">
    <property type="entry name" value="FERRIC ENTEROBACTIN TRANSPORT PROTEIN FEPE"/>
    <property type="match status" value="1"/>
</dbReference>
<keyword evidence="3" id="KW-0812">Transmembrane</keyword>
<dbReference type="InterPro" id="IPR050445">
    <property type="entry name" value="Bact_polysacc_biosynth/exp"/>
</dbReference>
<keyword evidence="3" id="KW-1133">Transmembrane helix</keyword>
<dbReference type="Proteomes" id="UP000461409">
    <property type="component" value="Unassembled WGS sequence"/>
</dbReference>
<organism evidence="4 5">
    <name type="scientific">Aurantiacibacter rhizosphaerae</name>
    <dbReference type="NCBI Taxonomy" id="2691582"/>
    <lineage>
        <taxon>Bacteria</taxon>
        <taxon>Pseudomonadati</taxon>
        <taxon>Pseudomonadota</taxon>
        <taxon>Alphaproteobacteria</taxon>
        <taxon>Sphingomonadales</taxon>
        <taxon>Erythrobacteraceae</taxon>
        <taxon>Aurantiacibacter</taxon>
    </lineage>
</organism>
<evidence type="ECO:0000313" key="5">
    <source>
        <dbReference type="Proteomes" id="UP000461409"/>
    </source>
</evidence>
<dbReference type="GO" id="GO:0005886">
    <property type="term" value="C:plasma membrane"/>
    <property type="evidence" value="ECO:0007669"/>
    <property type="project" value="TreeGrafter"/>
</dbReference>
<reference evidence="4 5" key="1">
    <citation type="submission" date="2019-12" db="EMBL/GenBank/DDBJ databases">
        <authorList>
            <person name="Lee S.D."/>
        </authorList>
    </citation>
    <scope>NUCLEOTIDE SEQUENCE [LARGE SCALE GENOMIC DNA]</scope>
    <source>
        <strain evidence="4 5">GH3-10</strain>
    </source>
</reference>
<feature type="transmembrane region" description="Helical" evidence="3">
    <location>
        <begin position="116"/>
        <end position="136"/>
    </location>
</feature>
<dbReference type="PANTHER" id="PTHR32309">
    <property type="entry name" value="TYROSINE-PROTEIN KINASE"/>
    <property type="match status" value="1"/>
</dbReference>
<dbReference type="GO" id="GO:0004713">
    <property type="term" value="F:protein tyrosine kinase activity"/>
    <property type="evidence" value="ECO:0007669"/>
    <property type="project" value="TreeGrafter"/>
</dbReference>
<keyword evidence="1" id="KW-0175">Coiled coil</keyword>
<proteinExistence type="predicted"/>
<accession>A0A844XAV1</accession>
<feature type="region of interest" description="Disordered" evidence="2">
    <location>
        <begin position="1"/>
        <end position="91"/>
    </location>
</feature>
<evidence type="ECO:0000256" key="3">
    <source>
        <dbReference type="SAM" id="Phobius"/>
    </source>
</evidence>
<feature type="compositionally biased region" description="Acidic residues" evidence="2">
    <location>
        <begin position="39"/>
        <end position="56"/>
    </location>
</feature>
<protein>
    <recommendedName>
        <fullName evidence="6">Capsule biosynthesis protein</fullName>
    </recommendedName>
</protein>
<keyword evidence="5" id="KW-1185">Reference proteome</keyword>
<evidence type="ECO:0000313" key="4">
    <source>
        <dbReference type="EMBL" id="MWV26655.1"/>
    </source>
</evidence>
<feature type="coiled-coil region" evidence="1">
    <location>
        <begin position="279"/>
        <end position="364"/>
    </location>
</feature>
<feature type="transmembrane region" description="Helical" evidence="3">
    <location>
        <begin position="433"/>
        <end position="455"/>
    </location>
</feature>
<dbReference type="AlphaFoldDB" id="A0A844XAV1"/>
<dbReference type="RefSeq" id="WP_160484328.1">
    <property type="nucleotide sequence ID" value="NZ_WUBR01000001.1"/>
</dbReference>
<feature type="compositionally biased region" description="Basic and acidic residues" evidence="2">
    <location>
        <begin position="1"/>
        <end position="11"/>
    </location>
</feature>
<evidence type="ECO:0000256" key="2">
    <source>
        <dbReference type="SAM" id="MobiDB-lite"/>
    </source>
</evidence>